<comment type="caution">
    <text evidence="1">The sequence shown here is derived from an EMBL/GenBank/DDBJ whole genome shotgun (WGS) entry which is preliminary data.</text>
</comment>
<gene>
    <name evidence="1" type="ORF">LCGC14_2344440</name>
</gene>
<organism evidence="1">
    <name type="scientific">marine sediment metagenome</name>
    <dbReference type="NCBI Taxonomy" id="412755"/>
    <lineage>
        <taxon>unclassified sequences</taxon>
        <taxon>metagenomes</taxon>
        <taxon>ecological metagenomes</taxon>
    </lineage>
</organism>
<dbReference type="EMBL" id="LAZR01033990">
    <property type="protein sequence ID" value="KKL46551.1"/>
    <property type="molecule type" value="Genomic_DNA"/>
</dbReference>
<sequence>MVAENPLPSETVAVLATIDPDANAAGTLNSDWCDMSKFDQLMAILLLGEWDSSSTIDFKLTQATTSGGAGEKDITSKAITQIVSGSPAVFDKQAIINLRADELDIPNGFRYVRAVATTADSNSPADSPATTIDYAAVLLGFGARYGPAYDQFAALLQEAFDTRPDAEGPPRTTH</sequence>
<proteinExistence type="predicted"/>
<accession>A0A0F9CYI0</accession>
<reference evidence="1" key="1">
    <citation type="journal article" date="2015" name="Nature">
        <title>Complex archaea that bridge the gap between prokaryotes and eukaryotes.</title>
        <authorList>
            <person name="Spang A."/>
            <person name="Saw J.H."/>
            <person name="Jorgensen S.L."/>
            <person name="Zaremba-Niedzwiedzka K."/>
            <person name="Martijn J."/>
            <person name="Lind A.E."/>
            <person name="van Eijk R."/>
            <person name="Schleper C."/>
            <person name="Guy L."/>
            <person name="Ettema T.J."/>
        </authorList>
    </citation>
    <scope>NUCLEOTIDE SEQUENCE</scope>
</reference>
<dbReference type="AlphaFoldDB" id="A0A0F9CYI0"/>
<evidence type="ECO:0000313" key="1">
    <source>
        <dbReference type="EMBL" id="KKL46551.1"/>
    </source>
</evidence>
<name>A0A0F9CYI0_9ZZZZ</name>
<protein>
    <submittedName>
        <fullName evidence="1">Uncharacterized protein</fullName>
    </submittedName>
</protein>